<dbReference type="InterPro" id="IPR030678">
    <property type="entry name" value="Peptide/Ni-bd"/>
</dbReference>
<gene>
    <name evidence="5" type="ORF">SAMN06295998_101268</name>
</gene>
<evidence type="ECO:0000256" key="1">
    <source>
        <dbReference type="ARBA" id="ARBA00004418"/>
    </source>
</evidence>
<dbReference type="AlphaFoldDB" id="A0A1W1Z5U0"/>
<dbReference type="PIRSF" id="PIRSF002741">
    <property type="entry name" value="MppA"/>
    <property type="match status" value="1"/>
</dbReference>
<dbReference type="SUPFAM" id="SSF53850">
    <property type="entry name" value="Periplasmic binding protein-like II"/>
    <property type="match status" value="1"/>
</dbReference>
<dbReference type="Proteomes" id="UP000192330">
    <property type="component" value="Unassembled WGS sequence"/>
</dbReference>
<accession>A0A1W1Z5U0</accession>
<feature type="domain" description="Solute-binding protein family 5" evidence="4">
    <location>
        <begin position="148"/>
        <end position="515"/>
    </location>
</feature>
<dbReference type="PANTHER" id="PTHR30290">
    <property type="entry name" value="PERIPLASMIC BINDING COMPONENT OF ABC TRANSPORTER"/>
    <property type="match status" value="1"/>
</dbReference>
<evidence type="ECO:0000259" key="4">
    <source>
        <dbReference type="Pfam" id="PF00496"/>
    </source>
</evidence>
<dbReference type="CDD" id="cd08503">
    <property type="entry name" value="PBP2_NikA_DppA_OppA_like_17"/>
    <property type="match status" value="1"/>
</dbReference>
<dbReference type="Gene3D" id="3.10.105.10">
    <property type="entry name" value="Dipeptide-binding Protein, Domain 3"/>
    <property type="match status" value="1"/>
</dbReference>
<evidence type="ECO:0000256" key="2">
    <source>
        <dbReference type="ARBA" id="ARBA00005695"/>
    </source>
</evidence>
<comment type="subcellular location">
    <subcellularLocation>
        <location evidence="1">Periplasm</location>
    </subcellularLocation>
</comment>
<comment type="similarity">
    <text evidence="2">Belongs to the bacterial solute-binding protein 5 family.</text>
</comment>
<evidence type="ECO:0000313" key="5">
    <source>
        <dbReference type="EMBL" id="SMC43773.1"/>
    </source>
</evidence>
<dbReference type="Gene3D" id="3.40.190.10">
    <property type="entry name" value="Periplasmic binding protein-like II"/>
    <property type="match status" value="1"/>
</dbReference>
<protein>
    <submittedName>
        <fullName evidence="5">Peptide/nickel transport system substrate-binding protein</fullName>
    </submittedName>
</protein>
<dbReference type="STRING" id="1387277.SAMN06295998_101268"/>
<dbReference type="PANTHER" id="PTHR30290:SF38">
    <property type="entry name" value="D,D-DIPEPTIDE-BINDING PERIPLASMIC PROTEIN DDPA-RELATED"/>
    <property type="match status" value="1"/>
</dbReference>
<dbReference type="GO" id="GO:0030288">
    <property type="term" value="C:outer membrane-bounded periplasmic space"/>
    <property type="evidence" value="ECO:0007669"/>
    <property type="project" value="UniProtKB-ARBA"/>
</dbReference>
<dbReference type="GO" id="GO:0015833">
    <property type="term" value="P:peptide transport"/>
    <property type="evidence" value="ECO:0007669"/>
    <property type="project" value="TreeGrafter"/>
</dbReference>
<organism evidence="5 6">
    <name type="scientific">Primorskyibacter flagellatus</name>
    <dbReference type="NCBI Taxonomy" id="1387277"/>
    <lineage>
        <taxon>Bacteria</taxon>
        <taxon>Pseudomonadati</taxon>
        <taxon>Pseudomonadota</taxon>
        <taxon>Alphaproteobacteria</taxon>
        <taxon>Rhodobacterales</taxon>
        <taxon>Roseobacteraceae</taxon>
        <taxon>Primorskyibacter</taxon>
    </lineage>
</organism>
<evidence type="ECO:0000313" key="6">
    <source>
        <dbReference type="Proteomes" id="UP000192330"/>
    </source>
</evidence>
<dbReference type="InterPro" id="IPR039424">
    <property type="entry name" value="SBP_5"/>
</dbReference>
<dbReference type="GO" id="GO:1904680">
    <property type="term" value="F:peptide transmembrane transporter activity"/>
    <property type="evidence" value="ECO:0007669"/>
    <property type="project" value="TreeGrafter"/>
</dbReference>
<evidence type="ECO:0000256" key="3">
    <source>
        <dbReference type="ARBA" id="ARBA00022729"/>
    </source>
</evidence>
<dbReference type="InterPro" id="IPR000914">
    <property type="entry name" value="SBP_5_dom"/>
</dbReference>
<dbReference type="Pfam" id="PF00496">
    <property type="entry name" value="SBP_bac_5"/>
    <property type="match status" value="1"/>
</dbReference>
<reference evidence="5 6" key="1">
    <citation type="submission" date="2017-04" db="EMBL/GenBank/DDBJ databases">
        <authorList>
            <person name="Afonso C.L."/>
            <person name="Miller P.J."/>
            <person name="Scott M.A."/>
            <person name="Spackman E."/>
            <person name="Goraichik I."/>
            <person name="Dimitrov K.M."/>
            <person name="Suarez D.L."/>
            <person name="Swayne D.E."/>
        </authorList>
    </citation>
    <scope>NUCLEOTIDE SEQUENCE [LARGE SCALE GENOMIC DNA]</scope>
    <source>
        <strain evidence="5 6">CGMCC 1.12644</strain>
    </source>
</reference>
<dbReference type="GO" id="GO:0043190">
    <property type="term" value="C:ATP-binding cassette (ABC) transporter complex"/>
    <property type="evidence" value="ECO:0007669"/>
    <property type="project" value="InterPro"/>
</dbReference>
<keyword evidence="3" id="KW-0732">Signal</keyword>
<keyword evidence="6" id="KW-1185">Reference proteome</keyword>
<proteinExistence type="inferred from homology"/>
<name>A0A1W1Z5U0_9RHOB</name>
<dbReference type="EMBL" id="FWYD01000001">
    <property type="protein sequence ID" value="SMC43773.1"/>
    <property type="molecule type" value="Genomic_DNA"/>
</dbReference>
<sequence>MPREVYKKLMMRENALVETIQQDRTDQKNRHNKTVHWEITMTSMKKTRKRLHPAARMYAEEFKQGKLSRREFLTRTTALGLTATAAYTLGGLTQPVQAQETPKQGGTLRIESFVKAMKDPRAYDWSEIGNQSRGIYEYLVQYEKDGSFTPMLLESWEVNDDATQYTLNVRQGVTWNNGDAFTAEDVARNIRGWCDSSVDENSMASRMGGLMDEAAGQARDGAIEIIDDHTVRLNLSAPDIAVIANMSDYPAAIMHADYDGGNPFDFGIGTGPYKPVTLEVGVRCVMERNTDHTWWGTEVFGGPYLDRIELIDYGTDPASWVAAAESEEVDLLYESVGDFIDILTAIGWTQTETVTASTAVFRTNHAADVDGRKPYANRDVRKALALAVDNSLCLQLGYSDRGEVARNDHVCPIHPAYADLGPSEHDPVKAKEMMDATEFAAFEHELITIDDDWQRNTGDVIAAQLRDAGIAVRRSILPGATFWNDWTKYPFSSTSWNHRPLEVQVMSLAYRSGQAWNETAYANPEFDALMTEALSIADADKRREVMAKIQQLMRDDAIIIQPYWRNLYNHHNGTLVNVDKHPAHEFHYHKYGFKA</sequence>